<evidence type="ECO:0000313" key="1">
    <source>
        <dbReference type="EMBL" id="MPN48663.1"/>
    </source>
</evidence>
<comment type="caution">
    <text evidence="1">The sequence shown here is derived from an EMBL/GenBank/DDBJ whole genome shotgun (WGS) entry which is preliminary data.</text>
</comment>
<protein>
    <submittedName>
        <fullName evidence="1">Uncharacterized protein</fullName>
    </submittedName>
</protein>
<gene>
    <name evidence="1" type="ORF">SDC9_196275</name>
</gene>
<dbReference type="AlphaFoldDB" id="A0A645IN34"/>
<name>A0A645IN34_9ZZZZ</name>
<accession>A0A645IN34</accession>
<sequence>MRTVVMRVELAFVRAFVSEAGRRMPMRRWRPAPSHPDIAAANPAPVTIDPDVIRRRRPPAVLDPRRGGDQHRAAFVIVRLVRSHNTAGQQKGTGKRQATPDPAFEIRRVHLPTLRTRPPCRAGARSHCRCQRMRLHGGALLPLVIGCKEMIRCKLVTQHVLWSGRRQGTLAS</sequence>
<reference evidence="1" key="1">
    <citation type="submission" date="2019-08" db="EMBL/GenBank/DDBJ databases">
        <authorList>
            <person name="Kucharzyk K."/>
            <person name="Murdoch R.W."/>
            <person name="Higgins S."/>
            <person name="Loffler F."/>
        </authorList>
    </citation>
    <scope>NUCLEOTIDE SEQUENCE</scope>
</reference>
<proteinExistence type="predicted"/>
<organism evidence="1">
    <name type="scientific">bioreactor metagenome</name>
    <dbReference type="NCBI Taxonomy" id="1076179"/>
    <lineage>
        <taxon>unclassified sequences</taxon>
        <taxon>metagenomes</taxon>
        <taxon>ecological metagenomes</taxon>
    </lineage>
</organism>
<dbReference type="EMBL" id="VSSQ01111191">
    <property type="protein sequence ID" value="MPN48663.1"/>
    <property type="molecule type" value="Genomic_DNA"/>
</dbReference>